<name>A0A423XCW2_9PEZI</name>
<protein>
    <submittedName>
        <fullName evidence="2">Uncharacterized protein</fullName>
    </submittedName>
</protein>
<evidence type="ECO:0000313" key="3">
    <source>
        <dbReference type="Proteomes" id="UP000285146"/>
    </source>
</evidence>
<gene>
    <name evidence="2" type="ORF">VPNG_03570</name>
</gene>
<dbReference type="EMBL" id="LKEB01000017">
    <property type="protein sequence ID" value="ROW13888.1"/>
    <property type="molecule type" value="Genomic_DNA"/>
</dbReference>
<sequence length="100" mass="10507">MNRPKTPDTTQRADTPGRTTPAAAAAAAAGQGVIRNADLYARVAELEERALRQGLCAGIEMAYSIWDEEVGVARGGAGYTKERAILDMSAVQVEANGDAE</sequence>
<proteinExistence type="predicted"/>
<comment type="caution">
    <text evidence="2">The sequence shown here is derived from an EMBL/GenBank/DDBJ whole genome shotgun (WGS) entry which is preliminary data.</text>
</comment>
<accession>A0A423XCW2</accession>
<organism evidence="2 3">
    <name type="scientific">Cytospora leucostoma</name>
    <dbReference type="NCBI Taxonomy" id="1230097"/>
    <lineage>
        <taxon>Eukaryota</taxon>
        <taxon>Fungi</taxon>
        <taxon>Dikarya</taxon>
        <taxon>Ascomycota</taxon>
        <taxon>Pezizomycotina</taxon>
        <taxon>Sordariomycetes</taxon>
        <taxon>Sordariomycetidae</taxon>
        <taxon>Diaporthales</taxon>
        <taxon>Cytosporaceae</taxon>
        <taxon>Cytospora</taxon>
    </lineage>
</organism>
<keyword evidence="3" id="KW-1185">Reference proteome</keyword>
<dbReference type="AlphaFoldDB" id="A0A423XCW2"/>
<evidence type="ECO:0000313" key="2">
    <source>
        <dbReference type="EMBL" id="ROW13888.1"/>
    </source>
</evidence>
<reference evidence="2 3" key="1">
    <citation type="submission" date="2015-09" db="EMBL/GenBank/DDBJ databases">
        <title>Host preference determinants of Valsa canker pathogens revealed by comparative genomics.</title>
        <authorList>
            <person name="Yin Z."/>
            <person name="Huang L."/>
        </authorList>
    </citation>
    <scope>NUCLEOTIDE SEQUENCE [LARGE SCALE GENOMIC DNA]</scope>
    <source>
        <strain evidence="2 3">SXYLt</strain>
    </source>
</reference>
<evidence type="ECO:0000256" key="1">
    <source>
        <dbReference type="SAM" id="MobiDB-lite"/>
    </source>
</evidence>
<dbReference type="InParanoid" id="A0A423XCW2"/>
<dbReference type="Proteomes" id="UP000285146">
    <property type="component" value="Unassembled WGS sequence"/>
</dbReference>
<feature type="region of interest" description="Disordered" evidence="1">
    <location>
        <begin position="1"/>
        <end position="24"/>
    </location>
</feature>